<proteinExistence type="predicted"/>
<reference evidence="1" key="1">
    <citation type="submission" date="2023-04" db="EMBL/GenBank/DDBJ databases">
        <title>Ambrosiozyma monospora NBRC 10751.</title>
        <authorList>
            <person name="Ichikawa N."/>
            <person name="Sato H."/>
            <person name="Tonouchi N."/>
        </authorList>
    </citation>
    <scope>NUCLEOTIDE SEQUENCE</scope>
    <source>
        <strain evidence="1">NBRC 10751</strain>
    </source>
</reference>
<gene>
    <name evidence="1" type="ORF">Amon02_001326900</name>
</gene>
<evidence type="ECO:0000313" key="2">
    <source>
        <dbReference type="Proteomes" id="UP001165064"/>
    </source>
</evidence>
<comment type="caution">
    <text evidence="1">The sequence shown here is derived from an EMBL/GenBank/DDBJ whole genome shotgun (WGS) entry which is preliminary data.</text>
</comment>
<accession>A0ACB5UC35</accession>
<dbReference type="EMBL" id="BSXS01017017">
    <property type="protein sequence ID" value="GMF08478.1"/>
    <property type="molecule type" value="Genomic_DNA"/>
</dbReference>
<dbReference type="Proteomes" id="UP001165064">
    <property type="component" value="Unassembled WGS sequence"/>
</dbReference>
<sequence length="141" mass="14804">MTNSSTTTASTLAMDKEKIPELKRTTTDIPPRSKTPPPTQTPVKVGTATSTPSIVLPDPSTLHTPVRSTNINNQQSSTQSLLGTIPELTAPTPSWAASAAGSHIMFRTFPSTPEVPITGYETQSPGTLLFGSNNNTAPSSL</sequence>
<evidence type="ECO:0000313" key="1">
    <source>
        <dbReference type="EMBL" id="GMF08478.1"/>
    </source>
</evidence>
<protein>
    <submittedName>
        <fullName evidence="1">Unnamed protein product</fullName>
    </submittedName>
</protein>
<organism evidence="1 2">
    <name type="scientific">Ambrosiozyma monospora</name>
    <name type="common">Yeast</name>
    <name type="synonym">Endomycopsis monosporus</name>
    <dbReference type="NCBI Taxonomy" id="43982"/>
    <lineage>
        <taxon>Eukaryota</taxon>
        <taxon>Fungi</taxon>
        <taxon>Dikarya</taxon>
        <taxon>Ascomycota</taxon>
        <taxon>Saccharomycotina</taxon>
        <taxon>Pichiomycetes</taxon>
        <taxon>Pichiales</taxon>
        <taxon>Pichiaceae</taxon>
        <taxon>Ambrosiozyma</taxon>
    </lineage>
</organism>
<name>A0ACB5UC35_AMBMO</name>
<keyword evidence="2" id="KW-1185">Reference proteome</keyword>